<dbReference type="AlphaFoldDB" id="A0A4P9W5G8"/>
<sequence>MNRAKTKSNFGTAEGLKEGSSMAVPRFQNMQAASCRAPDERLKASLPSPESQAKTPRPTCIGHRASGQACMHSPGSPGLDLAVFPTHNSPAYRTQRVSNMARAIPYELIDAIVDLLPVRVAVGFRRQFLLKQTASTWTPSRSLPASATSGNRHSRAGSASRTIISSRAGTSERWRDDELDEDVVEEQTKLDIGWMEGKSRPDQVGPLPAVLVAIARQRWDAVRFLIEAGFPTEGAVDTAVASGATIDEIRYLLSLGHSGAVTSSSITRAVDRNDILLVRLLHAHGVSVP</sequence>
<evidence type="ECO:0000313" key="2">
    <source>
        <dbReference type="EMBL" id="RKO87649.1"/>
    </source>
</evidence>
<feature type="region of interest" description="Disordered" evidence="1">
    <location>
        <begin position="139"/>
        <end position="161"/>
    </location>
</feature>
<accession>A0A4P9W5G8</accession>
<dbReference type="Proteomes" id="UP000269721">
    <property type="component" value="Unassembled WGS sequence"/>
</dbReference>
<protein>
    <submittedName>
        <fullName evidence="2">Uncharacterized protein</fullName>
    </submittedName>
</protein>
<keyword evidence="3" id="KW-1185">Reference proteome</keyword>
<evidence type="ECO:0000313" key="3">
    <source>
        <dbReference type="Proteomes" id="UP000269721"/>
    </source>
</evidence>
<organism evidence="2 3">
    <name type="scientific">Blyttiomyces helicus</name>
    <dbReference type="NCBI Taxonomy" id="388810"/>
    <lineage>
        <taxon>Eukaryota</taxon>
        <taxon>Fungi</taxon>
        <taxon>Fungi incertae sedis</taxon>
        <taxon>Chytridiomycota</taxon>
        <taxon>Chytridiomycota incertae sedis</taxon>
        <taxon>Chytridiomycetes</taxon>
        <taxon>Chytridiomycetes incertae sedis</taxon>
        <taxon>Blyttiomyces</taxon>
    </lineage>
</organism>
<feature type="region of interest" description="Disordered" evidence="1">
    <location>
        <begin position="1"/>
        <end position="57"/>
    </location>
</feature>
<gene>
    <name evidence="2" type="ORF">BDK51DRAFT_36850</name>
</gene>
<proteinExistence type="predicted"/>
<reference evidence="3" key="1">
    <citation type="journal article" date="2018" name="Nat. Microbiol.">
        <title>Leveraging single-cell genomics to expand the fungal tree of life.</title>
        <authorList>
            <person name="Ahrendt S.R."/>
            <person name="Quandt C.A."/>
            <person name="Ciobanu D."/>
            <person name="Clum A."/>
            <person name="Salamov A."/>
            <person name="Andreopoulos B."/>
            <person name="Cheng J.F."/>
            <person name="Woyke T."/>
            <person name="Pelin A."/>
            <person name="Henrissat B."/>
            <person name="Reynolds N.K."/>
            <person name="Benny G.L."/>
            <person name="Smith M.E."/>
            <person name="James T.Y."/>
            <person name="Grigoriev I.V."/>
        </authorList>
    </citation>
    <scope>NUCLEOTIDE SEQUENCE [LARGE SCALE GENOMIC DNA]</scope>
</reference>
<dbReference type="EMBL" id="KZ997268">
    <property type="protein sequence ID" value="RKO87649.1"/>
    <property type="molecule type" value="Genomic_DNA"/>
</dbReference>
<evidence type="ECO:0000256" key="1">
    <source>
        <dbReference type="SAM" id="MobiDB-lite"/>
    </source>
</evidence>
<name>A0A4P9W5G8_9FUNG</name>